<dbReference type="Gene3D" id="1.10.238.20">
    <property type="entry name" value="Pheromone/general odorant binding protein domain"/>
    <property type="match status" value="1"/>
</dbReference>
<keyword evidence="7" id="KW-1185">Reference proteome</keyword>
<evidence type="ECO:0000313" key="7">
    <source>
        <dbReference type="Proteomes" id="UP000076407"/>
    </source>
</evidence>
<evidence type="ECO:0000256" key="5">
    <source>
        <dbReference type="SAM" id="SignalP"/>
    </source>
</evidence>
<name>A0A1I8JWC1_ANOQN</name>
<dbReference type="Proteomes" id="UP000076407">
    <property type="component" value="Unassembled WGS sequence"/>
</dbReference>
<dbReference type="SUPFAM" id="SSF47565">
    <property type="entry name" value="Insect pheromone/odorant-binding proteins"/>
    <property type="match status" value="1"/>
</dbReference>
<proteinExistence type="inferred from homology"/>
<evidence type="ECO:0008006" key="8">
    <source>
        <dbReference type="Google" id="ProtNLM"/>
    </source>
</evidence>
<dbReference type="EnsemblMetazoa" id="AQUA016346-RA">
    <property type="protein sequence ID" value="AQUA016346-PA"/>
    <property type="gene ID" value="AQUA016346"/>
</dbReference>
<keyword evidence="3" id="KW-0964">Secreted</keyword>
<dbReference type="GO" id="GO:0005576">
    <property type="term" value="C:extracellular region"/>
    <property type="evidence" value="ECO:0007669"/>
    <property type="project" value="UniProtKB-SubCell"/>
</dbReference>
<protein>
    <recommendedName>
        <fullName evidence="8">D7 short form salivary protein</fullName>
    </recommendedName>
</protein>
<sequence length="169" mass="19229">MEWFRRYFVVIALICPLIIVEAQAVSDCVRHVSESARNTVCDVRQYRVTKGVEADRYVQCFMTALGFADESGSIQRSNVLTALDAVETHDGVYTDAVDVCLSKAKKLPGTERSGSFFSCMLRTESAQNFRDAVELQELRVASKWPEGERFDRSKVQQMMRELNSQLRCQ</sequence>
<feature type="signal peptide" evidence="5">
    <location>
        <begin position="1"/>
        <end position="24"/>
    </location>
</feature>
<evidence type="ECO:0000313" key="6">
    <source>
        <dbReference type="EnsemblMetazoa" id="AQUA016346-PA"/>
    </source>
</evidence>
<dbReference type="FunFam" id="1.10.238.20:FF:000008">
    <property type="entry name" value="D7-related 4 protein"/>
    <property type="match status" value="1"/>
</dbReference>
<dbReference type="AlphaFoldDB" id="A0A1I8JWC1"/>
<evidence type="ECO:0000256" key="4">
    <source>
        <dbReference type="ARBA" id="ARBA00022729"/>
    </source>
</evidence>
<dbReference type="Pfam" id="PF01395">
    <property type="entry name" value="PBP_GOBP"/>
    <property type="match status" value="1"/>
</dbReference>
<dbReference type="InterPro" id="IPR036728">
    <property type="entry name" value="PBP_GOBP_sf"/>
</dbReference>
<comment type="subcellular location">
    <subcellularLocation>
        <location evidence="1">Secreted</location>
    </subcellularLocation>
</comment>
<dbReference type="GO" id="GO:0005549">
    <property type="term" value="F:odorant binding"/>
    <property type="evidence" value="ECO:0007669"/>
    <property type="project" value="InterPro"/>
</dbReference>
<evidence type="ECO:0000256" key="3">
    <source>
        <dbReference type="ARBA" id="ARBA00022525"/>
    </source>
</evidence>
<evidence type="ECO:0000256" key="2">
    <source>
        <dbReference type="ARBA" id="ARBA00008098"/>
    </source>
</evidence>
<evidence type="ECO:0000256" key="1">
    <source>
        <dbReference type="ARBA" id="ARBA00004613"/>
    </source>
</evidence>
<keyword evidence="4 5" id="KW-0732">Signal</keyword>
<comment type="similarity">
    <text evidence="2">Belongs to the PBP/GOBP family.</text>
</comment>
<dbReference type="InterPro" id="IPR006170">
    <property type="entry name" value="PBP/GOBP"/>
</dbReference>
<feature type="chain" id="PRO_5009322359" description="D7 short form salivary protein" evidence="5">
    <location>
        <begin position="25"/>
        <end position="169"/>
    </location>
</feature>
<organism evidence="6 7">
    <name type="scientific">Anopheles quadriannulatus</name>
    <name type="common">Mosquito</name>
    <dbReference type="NCBI Taxonomy" id="34691"/>
    <lineage>
        <taxon>Eukaryota</taxon>
        <taxon>Metazoa</taxon>
        <taxon>Ecdysozoa</taxon>
        <taxon>Arthropoda</taxon>
        <taxon>Hexapoda</taxon>
        <taxon>Insecta</taxon>
        <taxon>Pterygota</taxon>
        <taxon>Neoptera</taxon>
        <taxon>Endopterygota</taxon>
        <taxon>Diptera</taxon>
        <taxon>Nematocera</taxon>
        <taxon>Culicoidea</taxon>
        <taxon>Culicidae</taxon>
        <taxon>Anophelinae</taxon>
        <taxon>Anopheles</taxon>
    </lineage>
</organism>
<reference evidence="6" key="1">
    <citation type="submission" date="2020-05" db="UniProtKB">
        <authorList>
            <consortium name="EnsemblMetazoa"/>
        </authorList>
    </citation>
    <scope>IDENTIFICATION</scope>
    <source>
        <strain evidence="6">SANGQUA</strain>
    </source>
</reference>
<accession>A0A1I8JWC1</accession>
<dbReference type="VEuPathDB" id="VectorBase:AQUA016346"/>